<feature type="active site" description="Nucleophile" evidence="7">
    <location>
        <position position="241"/>
    </location>
</feature>
<organism evidence="10 11">
    <name type="scientific">Porcincola intestinalis</name>
    <dbReference type="NCBI Taxonomy" id="2606632"/>
    <lineage>
        <taxon>Bacteria</taxon>
        <taxon>Bacillati</taxon>
        <taxon>Bacillota</taxon>
        <taxon>Clostridia</taxon>
        <taxon>Lachnospirales</taxon>
        <taxon>Lachnospiraceae</taxon>
        <taxon>Porcincola</taxon>
    </lineage>
</organism>
<dbReference type="InterPro" id="IPR001678">
    <property type="entry name" value="MeTrfase_RsmB-F_NOP2_dom"/>
</dbReference>
<dbReference type="Gene3D" id="3.30.70.1170">
    <property type="entry name" value="Sun protein, domain 3"/>
    <property type="match status" value="1"/>
</dbReference>
<reference evidence="10 11" key="1">
    <citation type="submission" date="2019-08" db="EMBL/GenBank/DDBJ databases">
        <title>In-depth cultivation of the pig gut microbiome towards novel bacterial diversity and tailored functional studies.</title>
        <authorList>
            <person name="Wylensek D."/>
            <person name="Hitch T.C.A."/>
            <person name="Clavel T."/>
        </authorList>
    </citation>
    <scope>NUCLEOTIDE SEQUENCE [LARGE SCALE GENOMIC DNA]</scope>
    <source>
        <strain evidence="10 11">Oil+RF-744-WCA-WT-11</strain>
    </source>
</reference>
<proteinExistence type="inferred from homology"/>
<comment type="caution">
    <text evidence="7">Lacks conserved residue(s) required for the propagation of feature annotation.</text>
</comment>
<feature type="binding site" evidence="7">
    <location>
        <position position="143"/>
    </location>
    <ligand>
        <name>S-adenosyl-L-methionine</name>
        <dbReference type="ChEBI" id="CHEBI:59789"/>
    </ligand>
</feature>
<evidence type="ECO:0000256" key="5">
    <source>
        <dbReference type="ARBA" id="ARBA00022691"/>
    </source>
</evidence>
<evidence type="ECO:0000259" key="9">
    <source>
        <dbReference type="PROSITE" id="PS51686"/>
    </source>
</evidence>
<gene>
    <name evidence="10" type="ORF">FYJ35_10310</name>
</gene>
<dbReference type="InterPro" id="IPR031340">
    <property type="entry name" value="RsmF_methylt_CI"/>
</dbReference>
<evidence type="ECO:0000256" key="2">
    <source>
        <dbReference type="ARBA" id="ARBA00022490"/>
    </source>
</evidence>
<evidence type="ECO:0000256" key="3">
    <source>
        <dbReference type="ARBA" id="ARBA00022603"/>
    </source>
</evidence>
<dbReference type="InterPro" id="IPR027391">
    <property type="entry name" value="Nol1_Nop2_Fmu_2"/>
</dbReference>
<evidence type="ECO:0000313" key="11">
    <source>
        <dbReference type="Proteomes" id="UP000481852"/>
    </source>
</evidence>
<dbReference type="Pfam" id="PF01189">
    <property type="entry name" value="Methyltr_RsmB-F"/>
    <property type="match status" value="1"/>
</dbReference>
<evidence type="ECO:0000256" key="1">
    <source>
        <dbReference type="ARBA" id="ARBA00007494"/>
    </source>
</evidence>
<dbReference type="Proteomes" id="UP000481852">
    <property type="component" value="Unassembled WGS sequence"/>
</dbReference>
<dbReference type="GO" id="GO:0003723">
    <property type="term" value="F:RNA binding"/>
    <property type="evidence" value="ECO:0007669"/>
    <property type="project" value="UniProtKB-UniRule"/>
</dbReference>
<dbReference type="CDD" id="cd02440">
    <property type="entry name" value="AdoMet_MTases"/>
    <property type="match status" value="1"/>
</dbReference>
<comment type="similarity">
    <text evidence="1 7">Belongs to the class I-like SAM-binding methyltransferase superfamily. RsmB/NOP family.</text>
</comment>
<comment type="caution">
    <text evidence="10">The sequence shown here is derived from an EMBL/GenBank/DDBJ whole genome shotgun (WGS) entry which is preliminary data.</text>
</comment>
<keyword evidence="4 7" id="KW-0808">Transferase</keyword>
<dbReference type="Pfam" id="PF13636">
    <property type="entry name" value="Methyltranf_PUA"/>
    <property type="match status" value="1"/>
</dbReference>
<dbReference type="PRINTS" id="PR02008">
    <property type="entry name" value="RCMTFAMILY"/>
</dbReference>
<dbReference type="Pfam" id="PF17125">
    <property type="entry name" value="Methyltr_RsmF_N"/>
    <property type="match status" value="1"/>
</dbReference>
<dbReference type="GO" id="GO:0008173">
    <property type="term" value="F:RNA methyltransferase activity"/>
    <property type="evidence" value="ECO:0007669"/>
    <property type="project" value="InterPro"/>
</dbReference>
<dbReference type="InterPro" id="IPR029063">
    <property type="entry name" value="SAM-dependent_MTases_sf"/>
</dbReference>
<name>A0A6L5XA85_9FIRM</name>
<dbReference type="InterPro" id="IPR018314">
    <property type="entry name" value="RsmB/NOL1/NOP2-like_CS"/>
</dbReference>
<protein>
    <submittedName>
        <fullName evidence="10">SAM-dependent methyltransferase</fullName>
    </submittedName>
</protein>
<evidence type="ECO:0000256" key="7">
    <source>
        <dbReference type="PROSITE-ProRule" id="PRU01023"/>
    </source>
</evidence>
<feature type="compositionally biased region" description="Basic and acidic residues" evidence="8">
    <location>
        <begin position="369"/>
        <end position="381"/>
    </location>
</feature>
<feature type="domain" description="SAM-dependent MTase RsmB/NOP-type" evidence="9">
    <location>
        <begin position="25"/>
        <end position="327"/>
    </location>
</feature>
<dbReference type="Gene3D" id="2.30.130.60">
    <property type="match status" value="1"/>
</dbReference>
<feature type="compositionally biased region" description="Basic and acidic residues" evidence="8">
    <location>
        <begin position="343"/>
        <end position="360"/>
    </location>
</feature>
<dbReference type="InterPro" id="IPR031341">
    <property type="entry name" value="Methyltr_RsmF_N"/>
</dbReference>
<dbReference type="PANTHER" id="PTHR22807:SF30">
    <property type="entry name" value="28S RRNA (CYTOSINE(4447)-C(5))-METHYLTRANSFERASE-RELATED"/>
    <property type="match status" value="1"/>
</dbReference>
<sequence>MSISNLPSVYLDDMKKILGSEYEAFLDSYSRPCRKALRINTLKLGVRDAAAFAEEFGRETGFHLTPVPWTQNGFYFEEEDQPSRHSFYSAGLYYLQEASAMAPAQILPVSPGETVLDLCAAPGGKATELGARLQGQGFLVANEISAPRARVLMKNLELFGIPNACVTNTEPARLLERCPAFFDRILVDAPCSGEGMFRKDTAVVQAWYPEKVLECARVQREIITCAADMLRPGGMMLYSTCTFAPQENELTILHLLKERPEMELMEIPYDAFRRYFSEGLSLEQLVRLGVLEAGTVGALDVDLTKTCRLWPHKIEGEGHFCALLRKRKPGENEEMQEQQPGEAVREAGRAHGAGRAEKRGGTYRVGRAGKTDRTYRTDRSGKAGRRGGSGNTSRAAGQEKLQPAETQMIQNFMAGYLEQPQPGRPSASETTRSLAGLLREGLQEGRLEVHDGQVYLMPAGVEWMPGIPTLRAGLYLGELKKNRFEPAQELAMVLPEVPFPDRELQTDAAQPLPVEENLREDVEDHYVCLDPADDRLERYLHGETIPVRQAGQNGWRLLCAGRYPIGWGKLVGGQLKNKFPAGWRIPG</sequence>
<dbReference type="PANTHER" id="PTHR22807">
    <property type="entry name" value="NOP2 YEAST -RELATED NOL1/NOP2/FMU SUN DOMAIN-CONTAINING"/>
    <property type="match status" value="1"/>
</dbReference>
<evidence type="ECO:0000256" key="8">
    <source>
        <dbReference type="SAM" id="MobiDB-lite"/>
    </source>
</evidence>
<dbReference type="PROSITE" id="PS01153">
    <property type="entry name" value="NOL1_NOP2_SUN"/>
    <property type="match status" value="1"/>
</dbReference>
<dbReference type="PROSITE" id="PS51686">
    <property type="entry name" value="SAM_MT_RSMB_NOP"/>
    <property type="match status" value="1"/>
</dbReference>
<feature type="binding site" evidence="7">
    <location>
        <position position="188"/>
    </location>
    <ligand>
        <name>S-adenosyl-L-methionine</name>
        <dbReference type="ChEBI" id="CHEBI:59789"/>
    </ligand>
</feature>
<dbReference type="CDD" id="cd21147">
    <property type="entry name" value="RsmF_methylt_CTD1"/>
    <property type="match status" value="1"/>
</dbReference>
<evidence type="ECO:0000256" key="6">
    <source>
        <dbReference type="ARBA" id="ARBA00022884"/>
    </source>
</evidence>
<dbReference type="RefSeq" id="WP_154526249.1">
    <property type="nucleotide sequence ID" value="NZ_VULZ01000011.1"/>
</dbReference>
<dbReference type="GO" id="GO:0001510">
    <property type="term" value="P:RNA methylation"/>
    <property type="evidence" value="ECO:0007669"/>
    <property type="project" value="InterPro"/>
</dbReference>
<accession>A0A6L5XA85</accession>
<keyword evidence="3 7" id="KW-0489">Methyltransferase</keyword>
<keyword evidence="2" id="KW-0963">Cytoplasm</keyword>
<feature type="region of interest" description="Disordered" evidence="8">
    <location>
        <begin position="330"/>
        <end position="401"/>
    </location>
</feature>
<dbReference type="Gene3D" id="3.40.50.150">
    <property type="entry name" value="Vaccinia Virus protein VP39"/>
    <property type="match status" value="1"/>
</dbReference>
<dbReference type="InterPro" id="IPR023267">
    <property type="entry name" value="RCMT"/>
</dbReference>
<keyword evidence="11" id="KW-1185">Reference proteome</keyword>
<keyword evidence="5 7" id="KW-0949">S-adenosyl-L-methionine</keyword>
<dbReference type="InterPro" id="IPR049560">
    <property type="entry name" value="MeTrfase_RsmB-F_NOP2_cat"/>
</dbReference>
<evidence type="ECO:0000313" key="10">
    <source>
        <dbReference type="EMBL" id="MSS15422.1"/>
    </source>
</evidence>
<feature type="binding site" evidence="7">
    <location>
        <begin position="119"/>
        <end position="125"/>
    </location>
    <ligand>
        <name>S-adenosyl-L-methionine</name>
        <dbReference type="ChEBI" id="CHEBI:59789"/>
    </ligand>
</feature>
<keyword evidence="6 7" id="KW-0694">RNA-binding</keyword>
<dbReference type="AlphaFoldDB" id="A0A6L5XA85"/>
<dbReference type="Pfam" id="PF17126">
    <property type="entry name" value="RsmF_methylt_CI"/>
    <property type="match status" value="1"/>
</dbReference>
<dbReference type="SUPFAM" id="SSF53335">
    <property type="entry name" value="S-adenosyl-L-methionine-dependent methyltransferases"/>
    <property type="match status" value="1"/>
</dbReference>
<evidence type="ECO:0000256" key="4">
    <source>
        <dbReference type="ARBA" id="ARBA00022679"/>
    </source>
</evidence>
<dbReference type="EMBL" id="VULZ01000011">
    <property type="protein sequence ID" value="MSS15422.1"/>
    <property type="molecule type" value="Genomic_DNA"/>
</dbReference>